<comment type="caution">
    <text evidence="1">The sequence shown here is derived from an EMBL/GenBank/DDBJ whole genome shotgun (WGS) entry which is preliminary data.</text>
</comment>
<gene>
    <name evidence="1" type="ORF">ACFP1K_07060</name>
</gene>
<keyword evidence="2" id="KW-1185">Reference proteome</keyword>
<reference evidence="2" key="1">
    <citation type="journal article" date="2019" name="Int. J. Syst. Evol. Microbiol.">
        <title>The Global Catalogue of Microorganisms (GCM) 10K type strain sequencing project: providing services to taxonomists for standard genome sequencing and annotation.</title>
        <authorList>
            <consortium name="The Broad Institute Genomics Platform"/>
            <consortium name="The Broad Institute Genome Sequencing Center for Infectious Disease"/>
            <person name="Wu L."/>
            <person name="Ma J."/>
        </authorList>
    </citation>
    <scope>NUCLEOTIDE SEQUENCE [LARGE SCALE GENOMIC DNA]</scope>
    <source>
        <strain evidence="2">JCM 30346</strain>
    </source>
</reference>
<dbReference type="EMBL" id="JBHSRF010000007">
    <property type="protein sequence ID" value="MFC6080914.1"/>
    <property type="molecule type" value="Genomic_DNA"/>
</dbReference>
<proteinExistence type="predicted"/>
<name>A0ABW1NC36_9ACTN</name>
<sequence length="102" mass="11189">METTTFHYDAAGLLTHTVTVREPEWLEDDVAWALAWRQEQAGKCPGCGLQLEETTNPANDGRYVVPLPVRCFACTPIAEAHTIYAKSPPGLLIHAELPEGAE</sequence>
<accession>A0ABW1NC36</accession>
<evidence type="ECO:0000313" key="2">
    <source>
        <dbReference type="Proteomes" id="UP001596137"/>
    </source>
</evidence>
<organism evidence="1 2">
    <name type="scientific">Sphaerisporangium aureirubrum</name>
    <dbReference type="NCBI Taxonomy" id="1544736"/>
    <lineage>
        <taxon>Bacteria</taxon>
        <taxon>Bacillati</taxon>
        <taxon>Actinomycetota</taxon>
        <taxon>Actinomycetes</taxon>
        <taxon>Streptosporangiales</taxon>
        <taxon>Streptosporangiaceae</taxon>
        <taxon>Sphaerisporangium</taxon>
    </lineage>
</organism>
<dbReference type="RefSeq" id="WP_380748197.1">
    <property type="nucleotide sequence ID" value="NZ_JBHSRF010000007.1"/>
</dbReference>
<protein>
    <submittedName>
        <fullName evidence="1">Uncharacterized protein</fullName>
    </submittedName>
</protein>
<evidence type="ECO:0000313" key="1">
    <source>
        <dbReference type="EMBL" id="MFC6080914.1"/>
    </source>
</evidence>
<dbReference type="Proteomes" id="UP001596137">
    <property type="component" value="Unassembled WGS sequence"/>
</dbReference>